<dbReference type="AlphaFoldDB" id="A0A4Z1CTX7"/>
<dbReference type="GeneID" id="95451811"/>
<proteinExistence type="predicted"/>
<gene>
    <name evidence="1" type="ORF">E5083_30010</name>
</gene>
<comment type="caution">
    <text evidence="1">The sequence shown here is derived from an EMBL/GenBank/DDBJ whole genome shotgun (WGS) entry which is preliminary data.</text>
</comment>
<evidence type="ECO:0000313" key="2">
    <source>
        <dbReference type="Proteomes" id="UP000298159"/>
    </source>
</evidence>
<sequence>MTSAGPKRPITELPGDPARLHLHYGHGHPAVPYDFEDTLESWYVTVTYGLTGDEEWDDEEDGESHAFAPGTEVGHLILWRLRDYTGDNRWEAADAESGDLEVIASAVLGRSGRDGYSAAFEKAVTQPVGDLLLLDRVSLDRAWRGFGLGPVLAAEAIRRLSGGCCAVAVYPAMGEYPEDREQVSEVYRRQAKKKIAALWQSIGFQPFRRGVWLLDTALRQPEELLRARRAELHALSAAFQRSGPLESNPADGIAVAEDGIQASTSPGLG</sequence>
<organism evidence="1 2">
    <name type="scientific">Streptomyces bauhiniae</name>
    <dbReference type="NCBI Taxonomy" id="2340725"/>
    <lineage>
        <taxon>Bacteria</taxon>
        <taxon>Bacillati</taxon>
        <taxon>Actinomycetota</taxon>
        <taxon>Actinomycetes</taxon>
        <taxon>Kitasatosporales</taxon>
        <taxon>Streptomycetaceae</taxon>
        <taxon>Streptomyces</taxon>
    </lineage>
</organism>
<reference evidence="1 2" key="1">
    <citation type="submission" date="2019-04" db="EMBL/GenBank/DDBJ databases">
        <title>Streptomyces sp. nov. Bv016 isolated from bark of Buahinia variegata.</title>
        <authorList>
            <person name="Kanchanasin P."/>
            <person name="Tanasupawat S."/>
            <person name="Yuki M."/>
            <person name="Kudo T."/>
        </authorList>
    </citation>
    <scope>NUCLEOTIDE SEQUENCE [LARGE SCALE GENOMIC DNA]</scope>
    <source>
        <strain evidence="1 2">Bv016</strain>
    </source>
</reference>
<keyword evidence="2" id="KW-1185">Reference proteome</keyword>
<name>A0A4Z1CTX7_9ACTN</name>
<accession>A0A4Z1CTX7</accession>
<dbReference type="RefSeq" id="WP_135788824.1">
    <property type="nucleotide sequence ID" value="NZ_SRRT01000012.1"/>
</dbReference>
<dbReference type="Proteomes" id="UP000298159">
    <property type="component" value="Unassembled WGS sequence"/>
</dbReference>
<dbReference type="EMBL" id="SRRT01000012">
    <property type="protein sequence ID" value="TGN72328.1"/>
    <property type="molecule type" value="Genomic_DNA"/>
</dbReference>
<protein>
    <submittedName>
        <fullName evidence="1">Uncharacterized protein</fullName>
    </submittedName>
</protein>
<evidence type="ECO:0000313" key="1">
    <source>
        <dbReference type="EMBL" id="TGN72328.1"/>
    </source>
</evidence>